<organism evidence="2">
    <name type="scientific">uncultured Eubacteriales bacterium</name>
    <dbReference type="NCBI Taxonomy" id="172733"/>
    <lineage>
        <taxon>Bacteria</taxon>
        <taxon>Bacillati</taxon>
        <taxon>Bacillota</taxon>
        <taxon>Clostridia</taxon>
        <taxon>Eubacteriales</taxon>
        <taxon>environmental samples</taxon>
    </lineage>
</organism>
<reference evidence="2" key="1">
    <citation type="submission" date="2016-04" db="EMBL/GenBank/DDBJ databases">
        <authorList>
            <person name="Evans L.H."/>
            <person name="Alamgir A."/>
            <person name="Owens N."/>
            <person name="Weber N.D."/>
            <person name="Virtaneva K."/>
            <person name="Barbian K."/>
            <person name="Babar A."/>
            <person name="Rosenke K."/>
        </authorList>
    </citation>
    <scope>NUCLEOTIDE SEQUENCE</scope>
    <source>
        <strain evidence="2">86</strain>
    </source>
</reference>
<dbReference type="EMBL" id="FLUN01000001">
    <property type="protein sequence ID" value="SBV92326.1"/>
    <property type="molecule type" value="Genomic_DNA"/>
</dbReference>
<gene>
    <name evidence="2" type="ORF">KL86CLO1_10234</name>
</gene>
<feature type="region of interest" description="Disordered" evidence="1">
    <location>
        <begin position="1"/>
        <end position="39"/>
    </location>
</feature>
<dbReference type="AlphaFoldDB" id="A0A212IYN6"/>
<accession>A0A212IYN6</accession>
<proteinExistence type="predicted"/>
<protein>
    <submittedName>
        <fullName evidence="2">Uncharacterized protein</fullName>
    </submittedName>
</protein>
<evidence type="ECO:0000256" key="1">
    <source>
        <dbReference type="SAM" id="MobiDB-lite"/>
    </source>
</evidence>
<sequence>MFAPRRGEGKDNKRRLKRDGGVGKPDLTDGGGAFFRNNGKSDEIFANFQKRTFKMA</sequence>
<name>A0A212IYN6_9FIRM</name>
<evidence type="ECO:0000313" key="2">
    <source>
        <dbReference type="EMBL" id="SBV92326.1"/>
    </source>
</evidence>
<feature type="compositionally biased region" description="Basic and acidic residues" evidence="1">
    <location>
        <begin position="1"/>
        <end position="11"/>
    </location>
</feature>